<dbReference type="OrthoDB" id="27194at2"/>
<comment type="caution">
    <text evidence="1">The sequence shown here is derived from an EMBL/GenBank/DDBJ whole genome shotgun (WGS) entry which is preliminary data.</text>
</comment>
<keyword evidence="2" id="KW-1185">Reference proteome</keyword>
<dbReference type="PANTHER" id="PTHR37463:SF1">
    <property type="entry name" value="DUF2256 DOMAIN-CONTAINING PROTEIN"/>
    <property type="match status" value="1"/>
</dbReference>
<protein>
    <recommendedName>
        <fullName evidence="3">DUF2256 domain-containing protein</fullName>
    </recommendedName>
</protein>
<dbReference type="AlphaFoldDB" id="A0A2H3NZT4"/>
<dbReference type="Pfam" id="PF10013">
    <property type="entry name" value="DUF2256"/>
    <property type="match status" value="1"/>
</dbReference>
<evidence type="ECO:0000313" key="2">
    <source>
        <dbReference type="Proteomes" id="UP000221024"/>
    </source>
</evidence>
<evidence type="ECO:0008006" key="3">
    <source>
        <dbReference type="Google" id="ProtNLM"/>
    </source>
</evidence>
<dbReference type="EMBL" id="PDEP01000003">
    <property type="protein sequence ID" value="PEN08513.1"/>
    <property type="molecule type" value="Genomic_DNA"/>
</dbReference>
<proteinExistence type="predicted"/>
<reference evidence="1 2" key="1">
    <citation type="submission" date="2017-10" db="EMBL/GenBank/DDBJ databases">
        <title>Draft genome of Longimonas halophila.</title>
        <authorList>
            <person name="Goh K.M."/>
            <person name="Shamsir M.S."/>
            <person name="Lim S.W."/>
        </authorList>
    </citation>
    <scope>NUCLEOTIDE SEQUENCE [LARGE SCALE GENOMIC DNA]</scope>
    <source>
        <strain evidence="1 2">KCTC 42399</strain>
    </source>
</reference>
<dbReference type="Proteomes" id="UP000221024">
    <property type="component" value="Unassembled WGS sequence"/>
</dbReference>
<gene>
    <name evidence="1" type="ORF">CRI93_05245</name>
</gene>
<dbReference type="RefSeq" id="WP_098061555.1">
    <property type="nucleotide sequence ID" value="NZ_PDEP01000003.1"/>
</dbReference>
<sequence>MGRRSSSDLPTKICPVCNRPFEWRKKWEDDWENVKYCSERCRRNKHRDDVPWAAPPDDQ</sequence>
<dbReference type="InterPro" id="IPR017136">
    <property type="entry name" value="UCP037205"/>
</dbReference>
<accession>A0A2H3NZT4</accession>
<dbReference type="PANTHER" id="PTHR37463">
    <property type="entry name" value="GSL3115 PROTEIN"/>
    <property type="match status" value="1"/>
</dbReference>
<evidence type="ECO:0000313" key="1">
    <source>
        <dbReference type="EMBL" id="PEN08513.1"/>
    </source>
</evidence>
<name>A0A2H3NZT4_9BACT</name>
<organism evidence="1 2">
    <name type="scientific">Longimonas halophila</name>
    <dbReference type="NCBI Taxonomy" id="1469170"/>
    <lineage>
        <taxon>Bacteria</taxon>
        <taxon>Pseudomonadati</taxon>
        <taxon>Rhodothermota</taxon>
        <taxon>Rhodothermia</taxon>
        <taxon>Rhodothermales</taxon>
        <taxon>Salisaetaceae</taxon>
        <taxon>Longimonas</taxon>
    </lineage>
</organism>